<feature type="compositionally biased region" description="Low complexity" evidence="11">
    <location>
        <begin position="780"/>
        <end position="790"/>
    </location>
</feature>
<dbReference type="Proteomes" id="UP000243015">
    <property type="component" value="Unassembled WGS sequence"/>
</dbReference>
<keyword evidence="3" id="KW-0813">Transport</keyword>
<protein>
    <submittedName>
        <fullName evidence="13">Transcription factor RfeD</fullName>
    </submittedName>
</protein>
<dbReference type="GO" id="GO:0005743">
    <property type="term" value="C:mitochondrial inner membrane"/>
    <property type="evidence" value="ECO:0007669"/>
    <property type="project" value="UniProtKB-SubCell"/>
</dbReference>
<evidence type="ECO:0000313" key="13">
    <source>
        <dbReference type="EMBL" id="OAL62167.1"/>
    </source>
</evidence>
<feature type="compositionally biased region" description="Polar residues" evidence="11">
    <location>
        <begin position="830"/>
        <end position="846"/>
    </location>
</feature>
<dbReference type="InterPro" id="IPR056929">
    <property type="entry name" value="Znf_RING-like"/>
</dbReference>
<keyword evidence="4 10" id="KW-0812">Transmembrane</keyword>
<comment type="subcellular location">
    <subcellularLocation>
        <location evidence="1">Mitochondrion inner membrane</location>
        <topology evidence="1">Multi-pass membrane protein</topology>
    </subcellularLocation>
</comment>
<dbReference type="PANTHER" id="PTHR45760:SF2">
    <property type="entry name" value="FI19922P1-RELATED"/>
    <property type="match status" value="1"/>
</dbReference>
<feature type="compositionally biased region" description="Basic residues" evidence="11">
    <location>
        <begin position="690"/>
        <end position="712"/>
    </location>
</feature>
<reference evidence="13 14" key="1">
    <citation type="submission" date="2016-05" db="EMBL/GenBank/DDBJ databases">
        <title>Genome sequencing of Trichophyton rubrum CMCC(F)T1i isolated from hair.</title>
        <authorList>
            <person name="Zhan P."/>
            <person name="Tao Y."/>
            <person name="Liu W."/>
        </authorList>
    </citation>
    <scope>NUCLEOTIDE SEQUENCE [LARGE SCALE GENOMIC DNA]</scope>
    <source>
        <strain evidence="14">CMCC(F)T1i</strain>
    </source>
</reference>
<dbReference type="Pfam" id="PF25080">
    <property type="entry name" value="zf_RING-like"/>
    <property type="match status" value="1"/>
</dbReference>
<dbReference type="Gene3D" id="1.50.40.10">
    <property type="entry name" value="Mitochondrial carrier domain"/>
    <property type="match status" value="1"/>
</dbReference>
<dbReference type="PANTHER" id="PTHR45760">
    <property type="entry name" value="FI19922P1-RELATED"/>
    <property type="match status" value="1"/>
</dbReference>
<feature type="compositionally biased region" description="Low complexity" evidence="11">
    <location>
        <begin position="1024"/>
        <end position="1035"/>
    </location>
</feature>
<evidence type="ECO:0000256" key="11">
    <source>
        <dbReference type="SAM" id="MobiDB-lite"/>
    </source>
</evidence>
<evidence type="ECO:0000313" key="14">
    <source>
        <dbReference type="Proteomes" id="UP000243015"/>
    </source>
</evidence>
<dbReference type="Pfam" id="PF00153">
    <property type="entry name" value="Mito_carr"/>
    <property type="match status" value="3"/>
</dbReference>
<evidence type="ECO:0000256" key="2">
    <source>
        <dbReference type="ARBA" id="ARBA00006375"/>
    </source>
</evidence>
<keyword evidence="5" id="KW-0677">Repeat</keyword>
<feature type="region of interest" description="Disordered" evidence="11">
    <location>
        <begin position="690"/>
        <end position="722"/>
    </location>
</feature>
<feature type="repeat" description="Solcar" evidence="10">
    <location>
        <begin position="340"/>
        <end position="424"/>
    </location>
</feature>
<feature type="compositionally biased region" description="Low complexity" evidence="11">
    <location>
        <begin position="809"/>
        <end position="824"/>
    </location>
</feature>
<evidence type="ECO:0000256" key="10">
    <source>
        <dbReference type="PROSITE-ProRule" id="PRU00282"/>
    </source>
</evidence>
<dbReference type="InterPro" id="IPR045315">
    <property type="entry name" value="Mtm1-like"/>
</dbReference>
<evidence type="ECO:0000256" key="8">
    <source>
        <dbReference type="ARBA" id="ARBA00023128"/>
    </source>
</evidence>
<evidence type="ECO:0000256" key="1">
    <source>
        <dbReference type="ARBA" id="ARBA00004448"/>
    </source>
</evidence>
<feature type="region of interest" description="Disordered" evidence="11">
    <location>
        <begin position="570"/>
        <end position="611"/>
    </location>
</feature>
<feature type="domain" description="RING zinc finger-like" evidence="12">
    <location>
        <begin position="943"/>
        <end position="1053"/>
    </location>
</feature>
<evidence type="ECO:0000256" key="5">
    <source>
        <dbReference type="ARBA" id="ARBA00022737"/>
    </source>
</evidence>
<comment type="caution">
    <text evidence="13">The sequence shown here is derived from an EMBL/GenBank/DDBJ whole genome shotgun (WGS) entry which is preliminary data.</text>
</comment>
<keyword evidence="7" id="KW-1133">Transmembrane helix</keyword>
<evidence type="ECO:0000256" key="3">
    <source>
        <dbReference type="ARBA" id="ARBA00022448"/>
    </source>
</evidence>
<evidence type="ECO:0000256" key="6">
    <source>
        <dbReference type="ARBA" id="ARBA00022792"/>
    </source>
</evidence>
<feature type="region of interest" description="Disordered" evidence="11">
    <location>
        <begin position="760"/>
        <end position="886"/>
    </location>
</feature>
<feature type="repeat" description="Solcar" evidence="10">
    <location>
        <begin position="196"/>
        <end position="288"/>
    </location>
</feature>
<accession>A0A178ES96</accession>
<dbReference type="InterPro" id="IPR018108">
    <property type="entry name" value="MCP_transmembrane"/>
</dbReference>
<dbReference type="SUPFAM" id="SSF103506">
    <property type="entry name" value="Mitochondrial carrier"/>
    <property type="match status" value="1"/>
</dbReference>
<dbReference type="AlphaFoldDB" id="A0A178ES96"/>
<evidence type="ECO:0000259" key="12">
    <source>
        <dbReference type="Pfam" id="PF25080"/>
    </source>
</evidence>
<dbReference type="GO" id="GO:1990542">
    <property type="term" value="P:mitochondrial transmembrane transport"/>
    <property type="evidence" value="ECO:0007669"/>
    <property type="project" value="InterPro"/>
</dbReference>
<dbReference type="InterPro" id="IPR023395">
    <property type="entry name" value="MCP_dom_sf"/>
</dbReference>
<dbReference type="EMBL" id="LHPM01000019">
    <property type="protein sequence ID" value="OAL62167.1"/>
    <property type="molecule type" value="Genomic_DNA"/>
</dbReference>
<feature type="region of interest" description="Disordered" evidence="11">
    <location>
        <begin position="467"/>
        <end position="510"/>
    </location>
</feature>
<evidence type="ECO:0000256" key="4">
    <source>
        <dbReference type="ARBA" id="ARBA00022692"/>
    </source>
</evidence>
<proteinExistence type="inferred from homology"/>
<dbReference type="VEuPathDB" id="FungiDB:TERG_03333"/>
<keyword evidence="6" id="KW-0999">Mitochondrion inner membrane</keyword>
<sequence length="1068" mass="116379">MTPRPSSGAGSRESDASAQYGLLRPVGIELQLTMIVTPLDVVRVRLQAQTPVIRASLPTSPQPTTLTSVSPSPLTFFRHLPPNLGVTACCREVFWIGENAQTQFCLVNQPPPTATSSASAPTSTITSPQPCVVEQRKSYTSTLDGLRKIARHEGPLSLWRGLSPTLVMAIPANVIYFTGYDWLRYDSASPVASYVPASAAPLVAGSVARIAAASAISPIEMFRTRLQAIPAGGGMHGPDHFKATLRDLNKMVHREGYTSLWRGLTLTMWRDVPFSGLYWWGYERIKRQLESMRGHAFPHAYVDPVLKGTPTAAAKTTTATATATATSAAGAASHSPSSTVVFIESFTAGAVSGAVSALVTTPFDVGKTRQQVASGSSGSIPRFLLSILQEEGLQGLFRGWAARCLKVAPACAIMISSYEYGGRACPEQPVHASGASLSSGAPRAFSHFGAFSNFNFNLNSNLEQKPPAQLEQRPDQLASPPAHSRRPPLRSDRCPDAAAMPRPSLTSSFSVSDATNEVVCPLANNDGSNCRKRCLGEKRYRSMQEHIRRAHPNHYIPKLPATEESFQLMVNTPPQQPPQQQQRQQHQQHQLQQQQQQQQLQAREKDVEHPAATTAAVALAQLQQHHRLDWDSEPDDTDIRSVELPPIRDLRDSFHPRQRELLPSILHPHHTHSPPGRSSTLPPINRNQKIQRSRKGSLTHSHSARKAKHDRNRSKDFKDFRDITRRRSLNERKALSAEPQTAAAWVQGKRWEDLIEAATSATEVDDRDITPVPQSPPPTSSSSFQPHSPSLNSLANIKHRSSVPPAFQSPPTSNQNSTSITSQPAAATSHPLQPTPYTASPLQKSQTPPPFHRDRDTDLEPFPSIESSMDVTKPYLSPPRPVTSYPQQQHNIYPHPHSHAHHPLHPLHPRHRLSNPAPFTSTSASSSTSNVSISRDKDLHIHIYCASCSRPKAIRDCFACTECICGVCRDCVPALSLSMHSSAGSPPSSSSTVGAMGISVLNLGPTSSPRSGGSSAVNRLARSNSTNTTMSNHSSIHANGKHDGRQGHGCPRCGVVGGKWRAFQLDFR</sequence>
<keyword evidence="9 10" id="KW-0472">Membrane</keyword>
<feature type="region of interest" description="Disordered" evidence="11">
    <location>
        <begin position="665"/>
        <end position="684"/>
    </location>
</feature>
<comment type="similarity">
    <text evidence="2">Belongs to the mitochondrial carrier (TC 2.A.29) family.</text>
</comment>
<feature type="repeat" description="Solcar" evidence="10">
    <location>
        <begin position="106"/>
        <end position="186"/>
    </location>
</feature>
<evidence type="ECO:0000256" key="9">
    <source>
        <dbReference type="ARBA" id="ARBA00023136"/>
    </source>
</evidence>
<dbReference type="PROSITE" id="PS50920">
    <property type="entry name" value="SOLCAR"/>
    <property type="match status" value="3"/>
</dbReference>
<feature type="region of interest" description="Disordered" evidence="11">
    <location>
        <begin position="1024"/>
        <end position="1048"/>
    </location>
</feature>
<feature type="compositionally biased region" description="Low complexity" evidence="11">
    <location>
        <begin position="578"/>
        <end position="601"/>
    </location>
</feature>
<dbReference type="VEuPathDB" id="FungiDB:TERG_03332"/>
<gene>
    <name evidence="13" type="ORF">A7C99_6742</name>
</gene>
<keyword evidence="8" id="KW-0496">Mitochondrion</keyword>
<organism evidence="13 14">
    <name type="scientific">Trichophyton rubrum</name>
    <name type="common">Athlete's foot fungus</name>
    <name type="synonym">Epidermophyton rubrum</name>
    <dbReference type="NCBI Taxonomy" id="5551"/>
    <lineage>
        <taxon>Eukaryota</taxon>
        <taxon>Fungi</taxon>
        <taxon>Dikarya</taxon>
        <taxon>Ascomycota</taxon>
        <taxon>Pezizomycotina</taxon>
        <taxon>Eurotiomycetes</taxon>
        <taxon>Eurotiomycetidae</taxon>
        <taxon>Onygenales</taxon>
        <taxon>Arthrodermataceae</taxon>
        <taxon>Trichophyton</taxon>
    </lineage>
</organism>
<name>A0A178ES96_TRIRU</name>
<evidence type="ECO:0000256" key="7">
    <source>
        <dbReference type="ARBA" id="ARBA00022989"/>
    </source>
</evidence>
<feature type="compositionally biased region" description="Basic and acidic residues" evidence="11">
    <location>
        <begin position="713"/>
        <end position="722"/>
    </location>
</feature>